<reference evidence="6 7" key="1">
    <citation type="journal article" date="2016" name="PLoS ONE">
        <title>The Identification of Novel Diagnostic Marker Genes for the Detection of Beer Spoiling Pediococcus damnosus Strains Using the BlAst Diagnostic Gene findEr.</title>
        <authorList>
            <person name="Behr J."/>
            <person name="Geissler A.J."/>
            <person name="Schmid J."/>
            <person name="Zehe A."/>
            <person name="Vogel R.F."/>
        </authorList>
    </citation>
    <scope>NUCLEOTIDE SEQUENCE [LARGE SCALE GENOMIC DNA]</scope>
    <source>
        <strain evidence="4 7">TMW 2.1533</strain>
        <strain evidence="5 6">TMW 2.1535</strain>
    </source>
</reference>
<comment type="pathway">
    <text evidence="3">Metabolic intermediate metabolism; (R)-mevalonate degradation; (S)-3-hydroxy-3-methylglutaryl-CoA from (R)-mevalonate: step 1/1.</text>
</comment>
<proteinExistence type="inferred from homology"/>
<accession>A0A0R2H7P0</accession>
<dbReference type="InterPro" id="IPR002202">
    <property type="entry name" value="HMG_CoA_Rdtase"/>
</dbReference>
<evidence type="ECO:0000313" key="4">
    <source>
        <dbReference type="EMBL" id="AMV63293.1"/>
    </source>
</evidence>
<dbReference type="AlphaFoldDB" id="A0A0R2H7P0"/>
<evidence type="ECO:0000256" key="2">
    <source>
        <dbReference type="ARBA" id="ARBA00023002"/>
    </source>
</evidence>
<dbReference type="PROSITE" id="PS01192">
    <property type="entry name" value="HMG_COA_REDUCTASE_3"/>
    <property type="match status" value="1"/>
</dbReference>
<evidence type="ECO:0000256" key="1">
    <source>
        <dbReference type="ARBA" id="ARBA00007661"/>
    </source>
</evidence>
<dbReference type="SUPFAM" id="SSF56542">
    <property type="entry name" value="Substrate-binding domain of HMG-CoA reductase"/>
    <property type="match status" value="1"/>
</dbReference>
<dbReference type="RefSeq" id="WP_046872469.1">
    <property type="nucleotide sequence ID" value="NZ_BAAAXI010000015.1"/>
</dbReference>
<comment type="similarity">
    <text evidence="1 3">Belongs to the HMG-CoA reductase family.</text>
</comment>
<comment type="catalytic activity">
    <reaction evidence="3">
        <text>(R)-mevalonate + 2 NAD(+) + CoA = (3S)-3-hydroxy-3-methylglutaryl-CoA + 2 NADH + 2 H(+)</text>
        <dbReference type="Rhea" id="RHEA:14833"/>
        <dbReference type="ChEBI" id="CHEBI:15378"/>
        <dbReference type="ChEBI" id="CHEBI:36464"/>
        <dbReference type="ChEBI" id="CHEBI:43074"/>
        <dbReference type="ChEBI" id="CHEBI:57287"/>
        <dbReference type="ChEBI" id="CHEBI:57540"/>
        <dbReference type="ChEBI" id="CHEBI:57945"/>
        <dbReference type="EC" id="1.1.1.88"/>
    </reaction>
</comment>
<dbReference type="EMBL" id="CP012288">
    <property type="protein sequence ID" value="AMV66809.1"/>
    <property type="molecule type" value="Genomic_DNA"/>
</dbReference>
<dbReference type="CDD" id="cd00644">
    <property type="entry name" value="HMG-CoA_reductase_classII"/>
    <property type="match status" value="1"/>
</dbReference>
<protein>
    <recommendedName>
        <fullName evidence="3">3-hydroxy-3-methylglutaryl coenzyme A reductase</fullName>
        <shortName evidence="3">HMG-CoA reductase</shortName>
        <ecNumber evidence="3">1.1.1.88</ecNumber>
    </recommendedName>
</protein>
<dbReference type="Proteomes" id="UP000076244">
    <property type="component" value="Chromosome"/>
</dbReference>
<dbReference type="EC" id="1.1.1.88" evidence="3"/>
<dbReference type="GO" id="GO:0015936">
    <property type="term" value="P:coenzyme A metabolic process"/>
    <property type="evidence" value="ECO:0007669"/>
    <property type="project" value="InterPro"/>
</dbReference>
<dbReference type="InterPro" id="IPR009029">
    <property type="entry name" value="HMG_CoA_Rdtase_sub-bd_dom_sf"/>
</dbReference>
<dbReference type="Proteomes" id="UP000076405">
    <property type="component" value="Chromosome"/>
</dbReference>
<dbReference type="Gene3D" id="3.90.770.10">
    <property type="entry name" value="3-hydroxy-3-methylglutaryl-coenzyme A Reductase, Chain A, domain 2"/>
    <property type="match status" value="2"/>
</dbReference>
<evidence type="ECO:0000313" key="6">
    <source>
        <dbReference type="Proteomes" id="UP000076244"/>
    </source>
</evidence>
<dbReference type="KEGG" id="pdm:ADU72_0864"/>
<dbReference type="PANTHER" id="PTHR10572">
    <property type="entry name" value="3-HYDROXY-3-METHYLGLUTARYL-COENZYME A REDUCTASE"/>
    <property type="match status" value="1"/>
</dbReference>
<evidence type="ECO:0000313" key="5">
    <source>
        <dbReference type="EMBL" id="AMV66809.1"/>
    </source>
</evidence>
<dbReference type="PROSITE" id="PS50065">
    <property type="entry name" value="HMG_COA_REDUCTASE_4"/>
    <property type="match status" value="1"/>
</dbReference>
<dbReference type="SUPFAM" id="SSF55035">
    <property type="entry name" value="NAD-binding domain of HMG-CoA reductase"/>
    <property type="match status" value="1"/>
</dbReference>
<name>A0A0R2H7P0_9LACO</name>
<keyword evidence="2 3" id="KW-0560">Oxidoreductase</keyword>
<dbReference type="OrthoDB" id="9764892at2"/>
<keyword evidence="3" id="KW-0520">NAD</keyword>
<dbReference type="PRINTS" id="PR00071">
    <property type="entry name" value="HMGCOARDTASE"/>
</dbReference>
<evidence type="ECO:0000256" key="3">
    <source>
        <dbReference type="RuleBase" id="RU361219"/>
    </source>
</evidence>
<dbReference type="Pfam" id="PF00368">
    <property type="entry name" value="HMG-CoA_red"/>
    <property type="match status" value="1"/>
</dbReference>
<dbReference type="Gene3D" id="1.10.8.660">
    <property type="match status" value="1"/>
</dbReference>
<dbReference type="InterPro" id="IPR009023">
    <property type="entry name" value="HMG_CoA_Rdtase_NAD(P)-bd_sf"/>
</dbReference>
<dbReference type="NCBIfam" id="TIGR00532">
    <property type="entry name" value="HMG_CoA_R_NAD"/>
    <property type="match status" value="1"/>
</dbReference>
<sequence>MDLNHFYKKNYGDRLALLKAQLGLNEADLEVIANGRTEKGNQIIENYLTDFPVPEGVAVNFLINGKEKIVPMVTEEPSVIAAASHGAKMTLAGGGIQARTTDHLMMGQVLMANVEDADELSTQLNQNEAAILKVANDAHPSIVKRGGGAKKLRIRKLAHQFVSLDIFIDTKEAMGANMINTMLEAVATYLHIKLHQTSLMAVLSNLSDECLATATCQIPVASLATKKLSGEDVADRIVIASLAAQVDPYRAATHNKGIMNGVDAVVMATGNDWRSMESGAHAYAVKDGQYRGLSDWKVSDGKLIGTLTLPMPVGFVGGSININSSAQLAHKFLQITSVKELETVIVSVGLAQNLAALNALVSEGIQRGHMHLQAKSLLLSVGATDTELPNAQLQLEKCPVMDANTAKQVLKTLRNKGEINE</sequence>
<keyword evidence="6" id="KW-1185">Reference proteome</keyword>
<dbReference type="GeneID" id="57276862"/>
<dbReference type="PANTHER" id="PTHR10572:SF24">
    <property type="entry name" value="3-HYDROXY-3-METHYLGLUTARYL-COENZYME A REDUCTASE"/>
    <property type="match status" value="1"/>
</dbReference>
<dbReference type="InterPro" id="IPR023074">
    <property type="entry name" value="HMG_CoA_Rdtase_cat_sf"/>
</dbReference>
<dbReference type="InterPro" id="IPR004553">
    <property type="entry name" value="HMG_CoA_Rdtase_bac-typ"/>
</dbReference>
<gene>
    <name evidence="4" type="ORF">ADU70_1827</name>
    <name evidence="5" type="ORF">ADU72_0864</name>
</gene>
<evidence type="ECO:0000313" key="7">
    <source>
        <dbReference type="Proteomes" id="UP000076405"/>
    </source>
</evidence>
<dbReference type="EMBL" id="CP012275">
    <property type="protein sequence ID" value="AMV63293.1"/>
    <property type="molecule type" value="Genomic_DNA"/>
</dbReference>
<organism evidence="4 7">
    <name type="scientific">Pediococcus damnosus</name>
    <dbReference type="NCBI Taxonomy" id="51663"/>
    <lineage>
        <taxon>Bacteria</taxon>
        <taxon>Bacillati</taxon>
        <taxon>Bacillota</taxon>
        <taxon>Bacilli</taxon>
        <taxon>Lactobacillales</taxon>
        <taxon>Lactobacillaceae</taxon>
        <taxon>Pediococcus</taxon>
    </lineage>
</organism>
<dbReference type="GO" id="GO:0004420">
    <property type="term" value="F:hydroxymethylglutaryl-CoA reductase (NADPH) activity"/>
    <property type="evidence" value="ECO:0007669"/>
    <property type="project" value="InterPro"/>
</dbReference>
<dbReference type="InterPro" id="IPR023076">
    <property type="entry name" value="HMG_CoA_Rdtase_CS"/>
</dbReference>
<dbReference type="GO" id="GO:0140643">
    <property type="term" value="F:hydroxymethylglutaryl-CoA reductase (NADH) activity"/>
    <property type="evidence" value="ECO:0007669"/>
    <property type="project" value="UniProtKB-EC"/>
</dbReference>